<organism evidence="1 2">
    <name type="scientific">Prunus yedoensis var. nudiflora</name>
    <dbReference type="NCBI Taxonomy" id="2094558"/>
    <lineage>
        <taxon>Eukaryota</taxon>
        <taxon>Viridiplantae</taxon>
        <taxon>Streptophyta</taxon>
        <taxon>Embryophyta</taxon>
        <taxon>Tracheophyta</taxon>
        <taxon>Spermatophyta</taxon>
        <taxon>Magnoliopsida</taxon>
        <taxon>eudicotyledons</taxon>
        <taxon>Gunneridae</taxon>
        <taxon>Pentapetalae</taxon>
        <taxon>rosids</taxon>
        <taxon>fabids</taxon>
        <taxon>Rosales</taxon>
        <taxon>Rosaceae</taxon>
        <taxon>Amygdaloideae</taxon>
        <taxon>Amygdaleae</taxon>
        <taxon>Prunus</taxon>
    </lineage>
</organism>
<keyword evidence="2" id="KW-1185">Reference proteome</keyword>
<dbReference type="Proteomes" id="UP000250321">
    <property type="component" value="Unassembled WGS sequence"/>
</dbReference>
<protein>
    <submittedName>
        <fullName evidence="1">Uncharacterized protein</fullName>
    </submittedName>
</protein>
<proteinExistence type="predicted"/>
<evidence type="ECO:0000313" key="1">
    <source>
        <dbReference type="EMBL" id="PQM35947.1"/>
    </source>
</evidence>
<reference evidence="1 2" key="1">
    <citation type="submission" date="2018-02" db="EMBL/GenBank/DDBJ databases">
        <title>Draft genome of wild Prunus yedoensis var. nudiflora.</title>
        <authorList>
            <person name="Baek S."/>
            <person name="Kim J.-H."/>
            <person name="Choi K."/>
            <person name="Kim G.-B."/>
            <person name="Cho A."/>
            <person name="Jang H."/>
            <person name="Shin C.-H."/>
            <person name="Yu H.-J."/>
            <person name="Mun J.-H."/>
        </authorList>
    </citation>
    <scope>NUCLEOTIDE SEQUENCE [LARGE SCALE GENOMIC DNA]</scope>
    <source>
        <strain evidence="2">cv. Jeju island</strain>
        <tissue evidence="1">Leaf</tissue>
    </source>
</reference>
<dbReference type="EMBL" id="PJQY01003605">
    <property type="protein sequence ID" value="PQM35947.1"/>
    <property type="molecule type" value="Genomic_DNA"/>
</dbReference>
<evidence type="ECO:0000313" key="2">
    <source>
        <dbReference type="Proteomes" id="UP000250321"/>
    </source>
</evidence>
<gene>
    <name evidence="1" type="ORF">Pyn_19512</name>
</gene>
<name>A0A314UEP6_PRUYE</name>
<sequence length="74" mass="8342">MREIGNWHPDLMQAIATKDMETGHGYGILGYPGIDIRRGRRKMAEGQGGCGVWLGWEMAAGFLQFFSKGFKLFF</sequence>
<comment type="caution">
    <text evidence="1">The sequence shown here is derived from an EMBL/GenBank/DDBJ whole genome shotgun (WGS) entry which is preliminary data.</text>
</comment>
<accession>A0A314UEP6</accession>
<dbReference type="AlphaFoldDB" id="A0A314UEP6"/>